<organism evidence="2 3">
    <name type="scientific">Solibacillus kalamii</name>
    <dbReference type="NCBI Taxonomy" id="1748298"/>
    <lineage>
        <taxon>Bacteria</taxon>
        <taxon>Bacillati</taxon>
        <taxon>Bacillota</taxon>
        <taxon>Bacilli</taxon>
        <taxon>Bacillales</taxon>
        <taxon>Caryophanaceae</taxon>
        <taxon>Solibacillus</taxon>
    </lineage>
</organism>
<feature type="transmembrane region" description="Helical" evidence="1">
    <location>
        <begin position="97"/>
        <end position="115"/>
    </location>
</feature>
<dbReference type="EMBL" id="NHNT01000002">
    <property type="protein sequence ID" value="OUZ40123.1"/>
    <property type="molecule type" value="Genomic_DNA"/>
</dbReference>
<comment type="caution">
    <text evidence="2">The sequence shown here is derived from an EMBL/GenBank/DDBJ whole genome shotgun (WGS) entry which is preliminary data.</text>
</comment>
<evidence type="ECO:0000256" key="1">
    <source>
        <dbReference type="SAM" id="Phobius"/>
    </source>
</evidence>
<keyword evidence="1" id="KW-0472">Membrane</keyword>
<keyword evidence="1" id="KW-0812">Transmembrane</keyword>
<dbReference type="RefSeq" id="WP_087616327.1">
    <property type="nucleotide sequence ID" value="NZ_JAFBEY010000001.1"/>
</dbReference>
<evidence type="ECO:0000313" key="3">
    <source>
        <dbReference type="Proteomes" id="UP000196594"/>
    </source>
</evidence>
<reference evidence="2 3" key="1">
    <citation type="journal article" date="2017" name="Int. J. Syst. Evol. Microbiol.">
        <title>Solibacillus kalamii sp. nov., isolated from a high-efficiency particulate arrestance filter system used in the International Space Station.</title>
        <authorList>
            <person name="Checinska Sielaff A."/>
            <person name="Kumar R.M."/>
            <person name="Pal D."/>
            <person name="Mayilraj S."/>
            <person name="Venkateswaran K."/>
        </authorList>
    </citation>
    <scope>NUCLEOTIDE SEQUENCE [LARGE SCALE GENOMIC DNA]</scope>
    <source>
        <strain evidence="2 3">ISSFR-015</strain>
    </source>
</reference>
<name>A0ABX3ZKB1_9BACL</name>
<sequence>MKNLIQSISISLCSSYFIIMLISLKSPHDYWMSETIVDQFFYAVILGTVIAVANQLYKLDWSMFVVLLIHYAITVTAVFIIGYYGSWFDLDNGKSVFLLYARASVIYLIVWLYYYTEEKRAIRKMNSQLQHRGE</sequence>
<evidence type="ECO:0008006" key="4">
    <source>
        <dbReference type="Google" id="ProtNLM"/>
    </source>
</evidence>
<evidence type="ECO:0000313" key="2">
    <source>
        <dbReference type="EMBL" id="OUZ40123.1"/>
    </source>
</evidence>
<dbReference type="Pfam" id="PF11457">
    <property type="entry name" value="DUF3021"/>
    <property type="match status" value="1"/>
</dbReference>
<keyword evidence="3" id="KW-1185">Reference proteome</keyword>
<dbReference type="InterPro" id="IPR021560">
    <property type="entry name" value="DUF3021"/>
</dbReference>
<accession>A0ABX3ZKB1</accession>
<feature type="transmembrane region" description="Helical" evidence="1">
    <location>
        <begin position="7"/>
        <end position="24"/>
    </location>
</feature>
<dbReference type="Proteomes" id="UP000196594">
    <property type="component" value="Unassembled WGS sequence"/>
</dbReference>
<gene>
    <name evidence="2" type="ORF">CBM15_06300</name>
</gene>
<feature type="transmembrane region" description="Helical" evidence="1">
    <location>
        <begin position="39"/>
        <end position="57"/>
    </location>
</feature>
<feature type="transmembrane region" description="Helical" evidence="1">
    <location>
        <begin position="64"/>
        <end position="85"/>
    </location>
</feature>
<proteinExistence type="predicted"/>
<protein>
    <recommendedName>
        <fullName evidence="4">DUF3021 domain-containing protein</fullName>
    </recommendedName>
</protein>
<keyword evidence="1" id="KW-1133">Transmembrane helix</keyword>